<evidence type="ECO:0000313" key="2">
    <source>
        <dbReference type="Proteomes" id="UP000800092"/>
    </source>
</evidence>
<dbReference type="PANTHER" id="PTHR28180">
    <property type="entry name" value="CONSERVED MITOCHONDRIAL PROTEIN-RELATED"/>
    <property type="match status" value="1"/>
</dbReference>
<dbReference type="EMBL" id="ML991859">
    <property type="protein sequence ID" value="KAF2229597.1"/>
    <property type="molecule type" value="Genomic_DNA"/>
</dbReference>
<accession>A0A6A6GV73</accession>
<evidence type="ECO:0000313" key="1">
    <source>
        <dbReference type="EMBL" id="KAF2229597.1"/>
    </source>
</evidence>
<keyword evidence="2" id="KW-1185">Reference proteome</keyword>
<dbReference type="PANTHER" id="PTHR28180:SF2">
    <property type="entry name" value="PEROXISOMAL PROTEIN 2"/>
    <property type="match status" value="1"/>
</dbReference>
<protein>
    <recommendedName>
        <fullName evidence="3">Mitochondrial protein</fullName>
    </recommendedName>
</protein>
<dbReference type="Gene3D" id="1.20.1290.10">
    <property type="entry name" value="AhpD-like"/>
    <property type="match status" value="1"/>
</dbReference>
<name>A0A6A6GV73_VIRVR</name>
<organism evidence="1 2">
    <name type="scientific">Viridothelium virens</name>
    <name type="common">Speckled blister lichen</name>
    <name type="synonym">Trypethelium virens</name>
    <dbReference type="NCBI Taxonomy" id="1048519"/>
    <lineage>
        <taxon>Eukaryota</taxon>
        <taxon>Fungi</taxon>
        <taxon>Dikarya</taxon>
        <taxon>Ascomycota</taxon>
        <taxon>Pezizomycotina</taxon>
        <taxon>Dothideomycetes</taxon>
        <taxon>Dothideomycetes incertae sedis</taxon>
        <taxon>Trypetheliales</taxon>
        <taxon>Trypetheliaceae</taxon>
        <taxon>Viridothelium</taxon>
    </lineage>
</organism>
<dbReference type="AlphaFoldDB" id="A0A6A6GV73"/>
<proteinExistence type="predicted"/>
<dbReference type="SUPFAM" id="SSF69118">
    <property type="entry name" value="AhpD-like"/>
    <property type="match status" value="1"/>
</dbReference>
<dbReference type="Proteomes" id="UP000800092">
    <property type="component" value="Unassembled WGS sequence"/>
</dbReference>
<dbReference type="OrthoDB" id="5392202at2759"/>
<dbReference type="InterPro" id="IPR029032">
    <property type="entry name" value="AhpD-like"/>
</dbReference>
<gene>
    <name evidence="1" type="ORF">EV356DRAFT_475143</name>
</gene>
<reference evidence="1" key="1">
    <citation type="journal article" date="2020" name="Stud. Mycol.">
        <title>101 Dothideomycetes genomes: a test case for predicting lifestyles and emergence of pathogens.</title>
        <authorList>
            <person name="Haridas S."/>
            <person name="Albert R."/>
            <person name="Binder M."/>
            <person name="Bloem J."/>
            <person name="Labutti K."/>
            <person name="Salamov A."/>
            <person name="Andreopoulos B."/>
            <person name="Baker S."/>
            <person name="Barry K."/>
            <person name="Bills G."/>
            <person name="Bluhm B."/>
            <person name="Cannon C."/>
            <person name="Castanera R."/>
            <person name="Culley D."/>
            <person name="Daum C."/>
            <person name="Ezra D."/>
            <person name="Gonzalez J."/>
            <person name="Henrissat B."/>
            <person name="Kuo A."/>
            <person name="Liang C."/>
            <person name="Lipzen A."/>
            <person name="Lutzoni F."/>
            <person name="Magnuson J."/>
            <person name="Mondo S."/>
            <person name="Nolan M."/>
            <person name="Ohm R."/>
            <person name="Pangilinan J."/>
            <person name="Park H.-J."/>
            <person name="Ramirez L."/>
            <person name="Alfaro M."/>
            <person name="Sun H."/>
            <person name="Tritt A."/>
            <person name="Yoshinaga Y."/>
            <person name="Zwiers L.-H."/>
            <person name="Turgeon B."/>
            <person name="Goodwin S."/>
            <person name="Spatafora J."/>
            <person name="Crous P."/>
            <person name="Grigoriev I."/>
        </authorList>
    </citation>
    <scope>NUCLEOTIDE SEQUENCE</scope>
    <source>
        <strain evidence="1">Tuck. ex Michener</strain>
    </source>
</reference>
<evidence type="ECO:0008006" key="3">
    <source>
        <dbReference type="Google" id="ProtNLM"/>
    </source>
</evidence>
<dbReference type="InterPro" id="IPR052999">
    <property type="entry name" value="PTS1_Protein"/>
</dbReference>
<sequence length="285" mass="30868">MSKLSNSLKALISSPKARPSTIPAPARIESVYRRIQREAVSKNVGLPSWLALTTGATMTMNSPDSMSTLYKLASSSQPQSQAIATAELMREIGLKCISFNGVPRTINMLNAFRASLPSDVASSLSTTPTRAPTTENITSIRERGRQLWDSIYRPYETKLVDKLAEAHPDLPVHILNSEYGSLLSDPPRSTGSTVGRITTSIVAVACLRAQTGVGPQVTSHVFGLRKAAEDGTWKHDVESEEAVRWLASDEGNTWILEKVDEVVDTIGEGMGATFAPGTKNRESKL</sequence>